<accession>A0ABR3J1Z7</accession>
<dbReference type="Pfam" id="PF02076">
    <property type="entry name" value="STE3"/>
    <property type="match status" value="1"/>
</dbReference>
<dbReference type="PANTHER" id="PTHR28097:SF1">
    <property type="entry name" value="PHEROMONE A FACTOR RECEPTOR"/>
    <property type="match status" value="1"/>
</dbReference>
<keyword evidence="9" id="KW-0807">Transducer</keyword>
<evidence type="ECO:0000313" key="12">
    <source>
        <dbReference type="Proteomes" id="UP001556367"/>
    </source>
</evidence>
<keyword evidence="6" id="KW-0297">G-protein coupled receptor</keyword>
<evidence type="ECO:0008006" key="13">
    <source>
        <dbReference type="Google" id="ProtNLM"/>
    </source>
</evidence>
<evidence type="ECO:0000256" key="5">
    <source>
        <dbReference type="ARBA" id="ARBA00022989"/>
    </source>
</evidence>
<evidence type="ECO:0000256" key="9">
    <source>
        <dbReference type="ARBA" id="ARBA00023224"/>
    </source>
</evidence>
<feature type="transmembrane region" description="Helical" evidence="10">
    <location>
        <begin position="109"/>
        <end position="132"/>
    </location>
</feature>
<dbReference type="InterPro" id="IPR001499">
    <property type="entry name" value="GPCR_STE3"/>
</dbReference>
<evidence type="ECO:0000256" key="2">
    <source>
        <dbReference type="ARBA" id="ARBA00011085"/>
    </source>
</evidence>
<dbReference type="EMBL" id="JASNQZ010000012">
    <property type="protein sequence ID" value="KAL0949669.1"/>
    <property type="molecule type" value="Genomic_DNA"/>
</dbReference>
<sequence>MHAYTSAVAFANALSTLLFFLPLPWYLKSWNIGTCVFMVSNGLKALVELINALVWSGNVANKAPAWCQISIQITGSDAFVLPACILAVNRRLYLISLDPTGILNNRQRIIWEDLTICLFLPMVLTGLALIPLDHGFDIYEDLGCQSTYYNTIPGILLIPFPTFLLSVISGIYGALNLLSFRKRHMQIREFFATDSSTLEVRQYFRVVALGIIDAVVTIPFTTWTFVSFIIDGDIHPWSWQAVKRNYGYVAYLSYTDWWDAHDAESTVGDYYNLIIAVFFFGLFGCSRPIIRGYKEAFMSLGNMLQPRKLSLGSKISSNQTNNMEAELGIQFAERSTLATSMFSQTSDANT</sequence>
<keyword evidence="3" id="KW-0589">Pheromone response</keyword>
<evidence type="ECO:0000313" key="11">
    <source>
        <dbReference type="EMBL" id="KAL0949669.1"/>
    </source>
</evidence>
<feature type="transmembrane region" description="Helical" evidence="10">
    <location>
        <begin position="6"/>
        <end position="27"/>
    </location>
</feature>
<dbReference type="PANTHER" id="PTHR28097">
    <property type="entry name" value="PHEROMONE A FACTOR RECEPTOR"/>
    <property type="match status" value="1"/>
</dbReference>
<keyword evidence="5 10" id="KW-1133">Transmembrane helix</keyword>
<comment type="similarity">
    <text evidence="2">Belongs to the G-protein coupled receptor 4 family.</text>
</comment>
<evidence type="ECO:0000256" key="4">
    <source>
        <dbReference type="ARBA" id="ARBA00022692"/>
    </source>
</evidence>
<keyword evidence="12" id="KW-1185">Reference proteome</keyword>
<evidence type="ECO:0000256" key="8">
    <source>
        <dbReference type="ARBA" id="ARBA00023170"/>
    </source>
</evidence>
<evidence type="ECO:0000256" key="1">
    <source>
        <dbReference type="ARBA" id="ARBA00004141"/>
    </source>
</evidence>
<proteinExistence type="inferred from homology"/>
<evidence type="ECO:0000256" key="7">
    <source>
        <dbReference type="ARBA" id="ARBA00023136"/>
    </source>
</evidence>
<name>A0ABR3J1Z7_9AGAR</name>
<comment type="subcellular location">
    <subcellularLocation>
        <location evidence="1">Membrane</location>
        <topology evidence="1">Multi-pass membrane protein</topology>
    </subcellularLocation>
</comment>
<gene>
    <name evidence="11" type="ORF">HGRIS_009707</name>
</gene>
<reference evidence="12" key="1">
    <citation type="submission" date="2024-06" db="EMBL/GenBank/DDBJ databases">
        <title>Multi-omics analyses provide insights into the biosynthesis of the anticancer antibiotic pleurotin in Hohenbuehelia grisea.</title>
        <authorList>
            <person name="Weaver J.A."/>
            <person name="Alberti F."/>
        </authorList>
    </citation>
    <scope>NUCLEOTIDE SEQUENCE [LARGE SCALE GENOMIC DNA]</scope>
    <source>
        <strain evidence="12">T-177</strain>
    </source>
</reference>
<feature type="transmembrane region" description="Helical" evidence="10">
    <location>
        <begin position="206"/>
        <end position="230"/>
    </location>
</feature>
<evidence type="ECO:0000256" key="6">
    <source>
        <dbReference type="ARBA" id="ARBA00023040"/>
    </source>
</evidence>
<organism evidence="11 12">
    <name type="scientific">Hohenbuehelia grisea</name>
    <dbReference type="NCBI Taxonomy" id="104357"/>
    <lineage>
        <taxon>Eukaryota</taxon>
        <taxon>Fungi</taxon>
        <taxon>Dikarya</taxon>
        <taxon>Basidiomycota</taxon>
        <taxon>Agaricomycotina</taxon>
        <taxon>Agaricomycetes</taxon>
        <taxon>Agaricomycetidae</taxon>
        <taxon>Agaricales</taxon>
        <taxon>Pleurotineae</taxon>
        <taxon>Pleurotaceae</taxon>
        <taxon>Hohenbuehelia</taxon>
    </lineage>
</organism>
<keyword evidence="8" id="KW-0675">Receptor</keyword>
<keyword evidence="4 10" id="KW-0812">Transmembrane</keyword>
<dbReference type="PRINTS" id="PR00899">
    <property type="entry name" value="GPCRSTE3"/>
</dbReference>
<protein>
    <recommendedName>
        <fullName evidence="13">Pheromone receptor</fullName>
    </recommendedName>
</protein>
<keyword evidence="7 10" id="KW-0472">Membrane</keyword>
<comment type="caution">
    <text evidence="11">The sequence shown here is derived from an EMBL/GenBank/DDBJ whole genome shotgun (WGS) entry which is preliminary data.</text>
</comment>
<evidence type="ECO:0000256" key="10">
    <source>
        <dbReference type="SAM" id="Phobius"/>
    </source>
</evidence>
<dbReference type="Proteomes" id="UP001556367">
    <property type="component" value="Unassembled WGS sequence"/>
</dbReference>
<evidence type="ECO:0000256" key="3">
    <source>
        <dbReference type="ARBA" id="ARBA00022507"/>
    </source>
</evidence>
<feature type="transmembrane region" description="Helical" evidence="10">
    <location>
        <begin position="270"/>
        <end position="290"/>
    </location>
</feature>
<feature type="transmembrane region" description="Helical" evidence="10">
    <location>
        <begin position="152"/>
        <end position="178"/>
    </location>
</feature>